<keyword evidence="2" id="KW-1185">Reference proteome</keyword>
<protein>
    <submittedName>
        <fullName evidence="1">Uncharacterized protein</fullName>
    </submittedName>
</protein>
<reference evidence="1 2" key="1">
    <citation type="submission" date="2019-04" db="EMBL/GenBank/DDBJ databases">
        <title>An improved genome assembly and genetic linkage map for asparagus bean, Vigna unguiculata ssp. sesquipedialis.</title>
        <authorList>
            <person name="Xia Q."/>
            <person name="Zhang R."/>
            <person name="Dong Y."/>
        </authorList>
    </citation>
    <scope>NUCLEOTIDE SEQUENCE [LARGE SCALE GENOMIC DNA]</scope>
    <source>
        <tissue evidence="1">Leaf</tissue>
    </source>
</reference>
<sequence length="153" mass="16319">MVFRCCRSVSGSRVEARGDCQGVCNVVVSHMVKVVVAAGSDSVAIMVRCAVTGAVKHGGAVTNGAVVCCRRLCAGDAAVLCVCFKLVAWWLKAGLQLVREDDDWMREDDGWMREDGFGSHIPEAKKSLYGSGSFATDPFGLIPIFIGSKTEAE</sequence>
<name>A0A4D6KM37_VIGUN</name>
<proteinExistence type="predicted"/>
<dbReference type="AlphaFoldDB" id="A0A4D6KM37"/>
<dbReference type="EMBL" id="CP039345">
    <property type="protein sequence ID" value="QCD77533.1"/>
    <property type="molecule type" value="Genomic_DNA"/>
</dbReference>
<organism evidence="1 2">
    <name type="scientific">Vigna unguiculata</name>
    <name type="common">Cowpea</name>
    <dbReference type="NCBI Taxonomy" id="3917"/>
    <lineage>
        <taxon>Eukaryota</taxon>
        <taxon>Viridiplantae</taxon>
        <taxon>Streptophyta</taxon>
        <taxon>Embryophyta</taxon>
        <taxon>Tracheophyta</taxon>
        <taxon>Spermatophyta</taxon>
        <taxon>Magnoliopsida</taxon>
        <taxon>eudicotyledons</taxon>
        <taxon>Gunneridae</taxon>
        <taxon>Pentapetalae</taxon>
        <taxon>rosids</taxon>
        <taxon>fabids</taxon>
        <taxon>Fabales</taxon>
        <taxon>Fabaceae</taxon>
        <taxon>Papilionoideae</taxon>
        <taxon>50 kb inversion clade</taxon>
        <taxon>NPAAA clade</taxon>
        <taxon>indigoferoid/millettioid clade</taxon>
        <taxon>Phaseoleae</taxon>
        <taxon>Vigna</taxon>
    </lineage>
</organism>
<evidence type="ECO:0000313" key="2">
    <source>
        <dbReference type="Proteomes" id="UP000501690"/>
    </source>
</evidence>
<gene>
    <name evidence="1" type="ORF">DEO72_LG1g1158</name>
</gene>
<dbReference type="Proteomes" id="UP000501690">
    <property type="component" value="Linkage Group LG1"/>
</dbReference>
<evidence type="ECO:0000313" key="1">
    <source>
        <dbReference type="EMBL" id="QCD77533.1"/>
    </source>
</evidence>
<accession>A0A4D6KM37</accession>